<dbReference type="SUPFAM" id="SSF54928">
    <property type="entry name" value="RNA-binding domain, RBD"/>
    <property type="match status" value="1"/>
</dbReference>
<gene>
    <name evidence="5" type="ORF">CLODIP_2_CD10841</name>
</gene>
<dbReference type="Pfam" id="PF00076">
    <property type="entry name" value="RRM_1"/>
    <property type="match status" value="1"/>
</dbReference>
<feature type="compositionally biased region" description="Basic residues" evidence="3">
    <location>
        <begin position="1"/>
        <end position="11"/>
    </location>
</feature>
<dbReference type="Gene3D" id="3.30.70.330">
    <property type="match status" value="1"/>
</dbReference>
<dbReference type="InterPro" id="IPR000504">
    <property type="entry name" value="RRM_dom"/>
</dbReference>
<dbReference type="GO" id="GO:0003723">
    <property type="term" value="F:RNA binding"/>
    <property type="evidence" value="ECO:0007669"/>
    <property type="project" value="UniProtKB-UniRule"/>
</dbReference>
<dbReference type="AlphaFoldDB" id="A0A8S1DLJ0"/>
<keyword evidence="6" id="KW-1185">Reference proteome</keyword>
<accession>A0A8S1DLJ0</accession>
<dbReference type="InterPro" id="IPR035979">
    <property type="entry name" value="RBD_domain_sf"/>
</dbReference>
<feature type="compositionally biased region" description="Polar residues" evidence="3">
    <location>
        <begin position="252"/>
        <end position="264"/>
    </location>
</feature>
<dbReference type="InterPro" id="IPR012677">
    <property type="entry name" value="Nucleotide-bd_a/b_plait_sf"/>
</dbReference>
<evidence type="ECO:0000259" key="4">
    <source>
        <dbReference type="PROSITE" id="PS50102"/>
    </source>
</evidence>
<reference evidence="5 6" key="1">
    <citation type="submission" date="2020-04" db="EMBL/GenBank/DDBJ databases">
        <authorList>
            <person name="Alioto T."/>
            <person name="Alioto T."/>
            <person name="Gomez Garrido J."/>
        </authorList>
    </citation>
    <scope>NUCLEOTIDE SEQUENCE [LARGE SCALE GENOMIC DNA]</scope>
</reference>
<feature type="region of interest" description="Disordered" evidence="3">
    <location>
        <begin position="247"/>
        <end position="267"/>
    </location>
</feature>
<evidence type="ECO:0000256" key="2">
    <source>
        <dbReference type="PROSITE-ProRule" id="PRU00176"/>
    </source>
</evidence>
<feature type="domain" description="RRM" evidence="4">
    <location>
        <begin position="72"/>
        <end position="153"/>
    </location>
</feature>
<keyword evidence="1 2" id="KW-0694">RNA-binding</keyword>
<dbReference type="OrthoDB" id="3800936at2759"/>
<evidence type="ECO:0000313" key="5">
    <source>
        <dbReference type="EMBL" id="CAB3383389.1"/>
    </source>
</evidence>
<dbReference type="SMART" id="SM00360">
    <property type="entry name" value="RRM"/>
    <property type="match status" value="1"/>
</dbReference>
<dbReference type="Proteomes" id="UP000494165">
    <property type="component" value="Unassembled WGS sequence"/>
</dbReference>
<feature type="region of interest" description="Disordered" evidence="3">
    <location>
        <begin position="1"/>
        <end position="27"/>
    </location>
</feature>
<evidence type="ECO:0000313" key="6">
    <source>
        <dbReference type="Proteomes" id="UP000494165"/>
    </source>
</evidence>
<comment type="caution">
    <text evidence="5">The sequence shown here is derived from an EMBL/GenBank/DDBJ whole genome shotgun (WGS) entry which is preliminary data.</text>
</comment>
<evidence type="ECO:0000256" key="1">
    <source>
        <dbReference type="ARBA" id="ARBA00022884"/>
    </source>
</evidence>
<evidence type="ECO:0000256" key="3">
    <source>
        <dbReference type="SAM" id="MobiDB-lite"/>
    </source>
</evidence>
<proteinExistence type="predicted"/>
<dbReference type="PROSITE" id="PS50102">
    <property type="entry name" value="RRM"/>
    <property type="match status" value="1"/>
</dbReference>
<name>A0A8S1DLJ0_9INSE</name>
<sequence length="313" mass="35071">MQHERSRRPRGAQREAAGAAAARSSGADDDLPLRLLRLIDRTGYKMVQENGQRRYGGPCPGWEDHPPPPAEAELYVSRIPPHCFEDVLVPLFESFGKLYEVRMMLDFDGSHRGFAYVKFCNPQDAQAAIPALDKYQIEGCSSRGGLRVSVSRNNCEVEVSNMPSTAQRECLEPVVKAHTEGVRAVRWTCATRAILEYDNHRAAAVARRKLLAILPDRCGREVRVQLVRRDRPSNVPRQRLQMPPLVTFNRAPPQSQNKAPQPTESAEEYWARKRALMAAAAGGVAPQQRSPWPLVPVASPSFGFQPLFWPPQM</sequence>
<protein>
    <recommendedName>
        <fullName evidence="4">RRM domain-containing protein</fullName>
    </recommendedName>
</protein>
<dbReference type="EMBL" id="CADEPI010000307">
    <property type="protein sequence ID" value="CAB3383389.1"/>
    <property type="molecule type" value="Genomic_DNA"/>
</dbReference>
<feature type="compositionally biased region" description="Low complexity" evidence="3">
    <location>
        <begin position="14"/>
        <end position="25"/>
    </location>
</feature>
<organism evidence="5 6">
    <name type="scientific">Cloeon dipterum</name>
    <dbReference type="NCBI Taxonomy" id="197152"/>
    <lineage>
        <taxon>Eukaryota</taxon>
        <taxon>Metazoa</taxon>
        <taxon>Ecdysozoa</taxon>
        <taxon>Arthropoda</taxon>
        <taxon>Hexapoda</taxon>
        <taxon>Insecta</taxon>
        <taxon>Pterygota</taxon>
        <taxon>Palaeoptera</taxon>
        <taxon>Ephemeroptera</taxon>
        <taxon>Pisciforma</taxon>
        <taxon>Baetidae</taxon>
        <taxon>Cloeon</taxon>
    </lineage>
</organism>
<dbReference type="PANTHER" id="PTHR21245">
    <property type="entry name" value="HETEROGENEOUS NUCLEAR RIBONUCLEOPROTEIN"/>
    <property type="match status" value="1"/>
</dbReference>